<dbReference type="CDD" id="cd23763">
    <property type="entry name" value="ASKHA_ATPase_ROK"/>
    <property type="match status" value="1"/>
</dbReference>
<evidence type="ECO:0000256" key="1">
    <source>
        <dbReference type="ARBA" id="ARBA00006479"/>
    </source>
</evidence>
<dbReference type="SUPFAM" id="SSF53067">
    <property type="entry name" value="Actin-like ATPase domain"/>
    <property type="match status" value="1"/>
</dbReference>
<dbReference type="EMBL" id="PFKO01000030">
    <property type="protein sequence ID" value="PIY33766.1"/>
    <property type="molecule type" value="Genomic_DNA"/>
</dbReference>
<sequence>MKKNINTTDIFNKNKEEFININKEYAIGVDLGGTNIVSAIINNQGEILSYLKVRTLAERGREATIKRIIETIHKNIVQFQSTIAPDGIIGIGIGAPGPLDIKRGIIDFAPNLPGWRDVPLRKILEDEFDMKIVLENDANAA</sequence>
<accession>A0A2M7PU94</accession>
<dbReference type="Proteomes" id="UP000230646">
    <property type="component" value="Unassembled WGS sequence"/>
</dbReference>
<feature type="non-terminal residue" evidence="2">
    <location>
        <position position="141"/>
    </location>
</feature>
<comment type="similarity">
    <text evidence="1">Belongs to the ROK (NagC/XylR) family.</text>
</comment>
<evidence type="ECO:0000313" key="3">
    <source>
        <dbReference type="Proteomes" id="UP000230646"/>
    </source>
</evidence>
<reference evidence="2 3" key="1">
    <citation type="submission" date="2017-09" db="EMBL/GenBank/DDBJ databases">
        <title>Depth-based differentiation of microbial function through sediment-hosted aquifers and enrichment of novel symbionts in the deep terrestrial subsurface.</title>
        <authorList>
            <person name="Probst A.J."/>
            <person name="Ladd B."/>
            <person name="Jarett J.K."/>
            <person name="Geller-Mcgrath D.E."/>
            <person name="Sieber C.M."/>
            <person name="Emerson J.B."/>
            <person name="Anantharaman K."/>
            <person name="Thomas B.C."/>
            <person name="Malmstrom R."/>
            <person name="Stieglmeier M."/>
            <person name="Klingl A."/>
            <person name="Woyke T."/>
            <person name="Ryan C.M."/>
            <person name="Banfield J.F."/>
        </authorList>
    </citation>
    <scope>NUCLEOTIDE SEQUENCE [LARGE SCALE GENOMIC DNA]</scope>
    <source>
        <strain evidence="2">CG_4_10_14_3_um_filter_34_13</strain>
    </source>
</reference>
<evidence type="ECO:0000313" key="2">
    <source>
        <dbReference type="EMBL" id="PIY33766.1"/>
    </source>
</evidence>
<protein>
    <recommendedName>
        <fullName evidence="4">ROK family protein</fullName>
    </recommendedName>
</protein>
<dbReference type="AlphaFoldDB" id="A0A2M7PU94"/>
<organism evidence="2 3">
    <name type="scientific">Candidatus Infernicultor aquiphilus</name>
    <dbReference type="NCBI Taxonomy" id="1805029"/>
    <lineage>
        <taxon>Bacteria</taxon>
        <taxon>Pseudomonadati</taxon>
        <taxon>Atribacterota</taxon>
        <taxon>Candidatus Phoenicimicrobiia</taxon>
        <taxon>Candidatus Pheonicimicrobiales</taxon>
        <taxon>Candidatus Phoenicimicrobiaceae</taxon>
        <taxon>Candidatus Infernicultor</taxon>
    </lineage>
</organism>
<dbReference type="InterPro" id="IPR000600">
    <property type="entry name" value="ROK"/>
</dbReference>
<comment type="caution">
    <text evidence="2">The sequence shown here is derived from an EMBL/GenBank/DDBJ whole genome shotgun (WGS) entry which is preliminary data.</text>
</comment>
<proteinExistence type="inferred from homology"/>
<name>A0A2M7PU94_9BACT</name>
<dbReference type="RefSeq" id="WP_406606744.1">
    <property type="nucleotide sequence ID" value="NZ_PFKO01000030.1"/>
</dbReference>
<dbReference type="PANTHER" id="PTHR18964">
    <property type="entry name" value="ROK (REPRESSOR, ORF, KINASE) FAMILY"/>
    <property type="match status" value="1"/>
</dbReference>
<dbReference type="Gene3D" id="3.30.420.40">
    <property type="match status" value="1"/>
</dbReference>
<dbReference type="InterPro" id="IPR043129">
    <property type="entry name" value="ATPase_NBD"/>
</dbReference>
<evidence type="ECO:0008006" key="4">
    <source>
        <dbReference type="Google" id="ProtNLM"/>
    </source>
</evidence>
<dbReference type="Pfam" id="PF00480">
    <property type="entry name" value="ROK"/>
    <property type="match status" value="1"/>
</dbReference>
<dbReference type="PANTHER" id="PTHR18964:SF149">
    <property type="entry name" value="BIFUNCTIONAL UDP-N-ACETYLGLUCOSAMINE 2-EPIMERASE_N-ACETYLMANNOSAMINE KINASE"/>
    <property type="match status" value="1"/>
</dbReference>
<gene>
    <name evidence="2" type="ORF">COZ07_00970</name>
</gene>